<dbReference type="InterPro" id="IPR004675">
    <property type="entry name" value="AhpD_core"/>
</dbReference>
<dbReference type="PANTHER" id="PTHR33930">
    <property type="entry name" value="ALKYL HYDROPEROXIDE REDUCTASE AHPD"/>
    <property type="match status" value="1"/>
</dbReference>
<reference evidence="2 3" key="1">
    <citation type="submission" date="2020-08" db="EMBL/GenBank/DDBJ databases">
        <title>Genome sequence of Acidovorax monticola KACC 19171T.</title>
        <authorList>
            <person name="Hyun D.-W."/>
            <person name="Bae J.-W."/>
        </authorList>
    </citation>
    <scope>NUCLEOTIDE SEQUENCE [LARGE SCALE GENOMIC DNA]</scope>
    <source>
        <strain evidence="2 3">KACC 19171</strain>
    </source>
</reference>
<dbReference type="KEGG" id="amon:H9L24_04490"/>
<accession>A0A7H0HI03</accession>
<dbReference type="RefSeq" id="WP_187737150.1">
    <property type="nucleotide sequence ID" value="NZ_CP060790.1"/>
</dbReference>
<dbReference type="GO" id="GO:0051920">
    <property type="term" value="F:peroxiredoxin activity"/>
    <property type="evidence" value="ECO:0007669"/>
    <property type="project" value="InterPro"/>
</dbReference>
<dbReference type="InterPro" id="IPR003779">
    <property type="entry name" value="CMD-like"/>
</dbReference>
<dbReference type="SUPFAM" id="SSF69118">
    <property type="entry name" value="AhpD-like"/>
    <property type="match status" value="1"/>
</dbReference>
<keyword evidence="3" id="KW-1185">Reference proteome</keyword>
<dbReference type="AlphaFoldDB" id="A0A7H0HI03"/>
<evidence type="ECO:0000313" key="3">
    <source>
        <dbReference type="Proteomes" id="UP000516057"/>
    </source>
</evidence>
<feature type="domain" description="Carboxymuconolactone decarboxylase-like" evidence="1">
    <location>
        <begin position="24"/>
        <end position="104"/>
    </location>
</feature>
<dbReference type="InterPro" id="IPR029032">
    <property type="entry name" value="AhpD-like"/>
</dbReference>
<sequence length="120" mass="12424">MTPSYRELTQQTSAQIARLRADIPDTLRGFSAMAQAATQPGTLDAKTKELIAMALSVAARCDPCVGYHAQALTRLGATRAEVAEALGMAVYMGGGPSLMYAARASAAFDEFTALAAPAAA</sequence>
<name>A0A7H0HI03_9BURK</name>
<dbReference type="EMBL" id="CP060790">
    <property type="protein sequence ID" value="QNP60169.1"/>
    <property type="molecule type" value="Genomic_DNA"/>
</dbReference>
<dbReference type="Pfam" id="PF02627">
    <property type="entry name" value="CMD"/>
    <property type="match status" value="1"/>
</dbReference>
<evidence type="ECO:0000259" key="1">
    <source>
        <dbReference type="Pfam" id="PF02627"/>
    </source>
</evidence>
<dbReference type="PANTHER" id="PTHR33930:SF2">
    <property type="entry name" value="BLR3452 PROTEIN"/>
    <property type="match status" value="1"/>
</dbReference>
<evidence type="ECO:0000313" key="2">
    <source>
        <dbReference type="EMBL" id="QNP60169.1"/>
    </source>
</evidence>
<gene>
    <name evidence="2" type="ORF">H9L24_04490</name>
</gene>
<proteinExistence type="predicted"/>
<dbReference type="NCBIfam" id="TIGR00778">
    <property type="entry name" value="ahpD_dom"/>
    <property type="match status" value="1"/>
</dbReference>
<organism evidence="2 3">
    <name type="scientific">Paenacidovorax monticola</name>
    <dbReference type="NCBI Taxonomy" id="1926868"/>
    <lineage>
        <taxon>Bacteria</taxon>
        <taxon>Pseudomonadati</taxon>
        <taxon>Pseudomonadota</taxon>
        <taxon>Betaproteobacteria</taxon>
        <taxon>Burkholderiales</taxon>
        <taxon>Comamonadaceae</taxon>
        <taxon>Paenacidovorax</taxon>
    </lineage>
</organism>
<dbReference type="Proteomes" id="UP000516057">
    <property type="component" value="Chromosome"/>
</dbReference>
<protein>
    <submittedName>
        <fullName evidence="2">Carboxymuconolactone decarboxylase family protein</fullName>
    </submittedName>
</protein>
<dbReference type="Gene3D" id="1.20.1290.10">
    <property type="entry name" value="AhpD-like"/>
    <property type="match status" value="1"/>
</dbReference>